<evidence type="ECO:0000313" key="7">
    <source>
        <dbReference type="EMBL" id="HGC42473.1"/>
    </source>
</evidence>
<dbReference type="EMBL" id="DTQM01000088">
    <property type="protein sequence ID" value="HGC42473.1"/>
    <property type="molecule type" value="Genomic_DNA"/>
</dbReference>
<evidence type="ECO:0000256" key="4">
    <source>
        <dbReference type="ARBA" id="ARBA00022691"/>
    </source>
</evidence>
<dbReference type="GO" id="GO:0008610">
    <property type="term" value="P:lipid biosynthetic process"/>
    <property type="evidence" value="ECO:0007669"/>
    <property type="project" value="InterPro"/>
</dbReference>
<evidence type="ECO:0000256" key="1">
    <source>
        <dbReference type="ARBA" id="ARBA00010815"/>
    </source>
</evidence>
<accession>A0A8J4HA11</accession>
<evidence type="ECO:0000256" key="6">
    <source>
        <dbReference type="SAM" id="MobiDB-lite"/>
    </source>
</evidence>
<dbReference type="GO" id="GO:0032259">
    <property type="term" value="P:methylation"/>
    <property type="evidence" value="ECO:0007669"/>
    <property type="project" value="UniProtKB-KW"/>
</dbReference>
<evidence type="ECO:0000256" key="2">
    <source>
        <dbReference type="ARBA" id="ARBA00022603"/>
    </source>
</evidence>
<proteinExistence type="inferred from homology"/>
<evidence type="ECO:0000256" key="3">
    <source>
        <dbReference type="ARBA" id="ARBA00022679"/>
    </source>
</evidence>
<comment type="caution">
    <text evidence="7">The sequence shown here is derived from an EMBL/GenBank/DDBJ whole genome shotgun (WGS) entry which is preliminary data.</text>
</comment>
<keyword evidence="2 7" id="KW-0489">Methyltransferase</keyword>
<dbReference type="GO" id="GO:0008168">
    <property type="term" value="F:methyltransferase activity"/>
    <property type="evidence" value="ECO:0007669"/>
    <property type="project" value="UniProtKB-KW"/>
</dbReference>
<sequence>MRFVLDGILRRMIVAGRLELRWPDGTTSLYQGAPDPPKLSPPESSALRAGFAITDARAITRLVFNPSLGLGEAYMDGQIEPFDGGVYELLDLLVSNVEANLSAHPLMLLHAALERGLKRLAQFNPAPRARRNIAHHYDLNGRLYSLFLDRDRQYSCAYFPTGAETLEEAQAAKKRHIAAKLRLERGGLSVLDIGCGWGGLALSLARDYGAHVTGITLSTEQLETARARAEAEGLSERVRFELMDYRTLAGSFDRIVSVGMFEHVGVNHYRAFFDTVKRCLAPDGIALLHSIGRAAGPGSTNPWLAKYIFPGGYSPALSEVVPHIERAGLWITDIEILRLHYAETLRHWRRRFAANRDAIAALYDERFCRMFEFYLAGSELAFRRQDHMNFQIQMTRARDAVPIVRDYMIEDERRLAASGTKVRGLAPGPHQGRSPWHPIR</sequence>
<feature type="region of interest" description="Disordered" evidence="6">
    <location>
        <begin position="420"/>
        <end position="440"/>
    </location>
</feature>
<dbReference type="CDD" id="cd02440">
    <property type="entry name" value="AdoMet_MTases"/>
    <property type="match status" value="1"/>
</dbReference>
<dbReference type="Pfam" id="PF02353">
    <property type="entry name" value="CMAS"/>
    <property type="match status" value="1"/>
</dbReference>
<reference evidence="7" key="1">
    <citation type="journal article" date="2020" name="mSystems">
        <title>Genome- and Community-Level Interaction Insights into Carbon Utilization and Element Cycling Functions of Hydrothermarchaeota in Hydrothermal Sediment.</title>
        <authorList>
            <person name="Zhou Z."/>
            <person name="Liu Y."/>
            <person name="Xu W."/>
            <person name="Pan J."/>
            <person name="Luo Z.H."/>
            <person name="Li M."/>
        </authorList>
    </citation>
    <scope>NUCLEOTIDE SEQUENCE</scope>
    <source>
        <strain evidence="7">SpSt-997</strain>
    </source>
</reference>
<keyword evidence="5" id="KW-0443">Lipid metabolism</keyword>
<name>A0A8J4HA11_9PROT</name>
<dbReference type="PIRSF" id="PIRSF003085">
    <property type="entry name" value="CMAS"/>
    <property type="match status" value="1"/>
</dbReference>
<dbReference type="AlphaFoldDB" id="A0A8J4HA11"/>
<dbReference type="Gene3D" id="3.40.50.150">
    <property type="entry name" value="Vaccinia Virus protein VP39"/>
    <property type="match status" value="1"/>
</dbReference>
<gene>
    <name evidence="7" type="ORF">ENY07_04505</name>
</gene>
<dbReference type="InterPro" id="IPR003333">
    <property type="entry name" value="CMAS"/>
</dbReference>
<dbReference type="InterPro" id="IPR050723">
    <property type="entry name" value="CFA/CMAS"/>
</dbReference>
<dbReference type="InterPro" id="IPR029063">
    <property type="entry name" value="SAM-dependent_MTases_sf"/>
</dbReference>
<organism evidence="7">
    <name type="scientific">Acidicaldus sp</name>
    <dbReference type="NCBI Taxonomy" id="1872105"/>
    <lineage>
        <taxon>Bacteria</taxon>
        <taxon>Pseudomonadati</taxon>
        <taxon>Pseudomonadota</taxon>
        <taxon>Alphaproteobacteria</taxon>
        <taxon>Acetobacterales</taxon>
        <taxon>Acetobacteraceae</taxon>
        <taxon>Acidicaldus</taxon>
    </lineage>
</organism>
<keyword evidence="3" id="KW-0808">Transferase</keyword>
<evidence type="ECO:0000256" key="5">
    <source>
        <dbReference type="ARBA" id="ARBA00023098"/>
    </source>
</evidence>
<keyword evidence="4" id="KW-0949">S-adenosyl-L-methionine</keyword>
<dbReference type="PANTHER" id="PTHR43667:SF1">
    <property type="entry name" value="CYCLOPROPANE-FATTY-ACYL-PHOSPHOLIPID SYNTHASE"/>
    <property type="match status" value="1"/>
</dbReference>
<comment type="similarity">
    <text evidence="1">Belongs to the CFA/CMAS family.</text>
</comment>
<protein>
    <submittedName>
        <fullName evidence="7">Class I SAM-dependent methyltransferase</fullName>
    </submittedName>
</protein>
<dbReference type="SUPFAM" id="SSF53335">
    <property type="entry name" value="S-adenosyl-L-methionine-dependent methyltransferases"/>
    <property type="match status" value="1"/>
</dbReference>
<dbReference type="PANTHER" id="PTHR43667">
    <property type="entry name" value="CYCLOPROPANE-FATTY-ACYL-PHOSPHOLIPID SYNTHASE"/>
    <property type="match status" value="1"/>
</dbReference>